<proteinExistence type="predicted"/>
<sequence length="117" mass="13293">MFRQTAYKSRASIRISVTGFLHRSWSCVLCIVSIGSQIKIKLYLGSTFLFRNESSISYAAYCADSYDFMIGYLLWEQKSGKIKQICALYPRFNTAVPKIVGSNLNPCFCITSLSKIY</sequence>
<reference evidence="1" key="2">
    <citation type="submission" date="2017-11" db="EMBL/GenBank/DDBJ databases">
        <title>Coralsnake Venomics: Analyses of Venom Gland Transcriptomes and Proteomes of Six Brazilian Taxa.</title>
        <authorList>
            <person name="Aird S.D."/>
            <person name="Jorge da Silva N."/>
            <person name="Qiu L."/>
            <person name="Villar-Briones A."/>
            <person name="Aparecida-Saddi V."/>
            <person name="Campos-Telles M.P."/>
            <person name="Grau M."/>
            <person name="Mikheyev A.S."/>
        </authorList>
    </citation>
    <scope>NUCLEOTIDE SEQUENCE</scope>
    <source>
        <tissue evidence="1">Venom_gland</tissue>
    </source>
</reference>
<protein>
    <submittedName>
        <fullName evidence="1">Uncharacterized protein</fullName>
    </submittedName>
</protein>
<evidence type="ECO:0000313" key="1">
    <source>
        <dbReference type="EMBL" id="LAA49835.1"/>
    </source>
</evidence>
<dbReference type="AlphaFoldDB" id="A0A2D4FQS6"/>
<name>A0A2D4FQS6_MICCO</name>
<dbReference type="EMBL" id="IACJ01083559">
    <property type="protein sequence ID" value="LAA49835.1"/>
    <property type="molecule type" value="Transcribed_RNA"/>
</dbReference>
<accession>A0A2D4FQS6</accession>
<reference evidence="1" key="1">
    <citation type="submission" date="2017-07" db="EMBL/GenBank/DDBJ databases">
        <authorList>
            <person name="Mikheyev A."/>
            <person name="Grau M."/>
        </authorList>
    </citation>
    <scope>NUCLEOTIDE SEQUENCE</scope>
    <source>
        <tissue evidence="1">Venom_gland</tissue>
    </source>
</reference>
<organism evidence="1">
    <name type="scientific">Micrurus corallinus</name>
    <name type="common">Brazilian coral snake</name>
    <dbReference type="NCBI Taxonomy" id="54390"/>
    <lineage>
        <taxon>Eukaryota</taxon>
        <taxon>Metazoa</taxon>
        <taxon>Chordata</taxon>
        <taxon>Craniata</taxon>
        <taxon>Vertebrata</taxon>
        <taxon>Euteleostomi</taxon>
        <taxon>Lepidosauria</taxon>
        <taxon>Squamata</taxon>
        <taxon>Bifurcata</taxon>
        <taxon>Unidentata</taxon>
        <taxon>Episquamata</taxon>
        <taxon>Toxicofera</taxon>
        <taxon>Serpentes</taxon>
        <taxon>Colubroidea</taxon>
        <taxon>Elapidae</taxon>
        <taxon>Elapinae</taxon>
        <taxon>Micrurus</taxon>
    </lineage>
</organism>